<dbReference type="Gene3D" id="3.20.160.10">
    <property type="entry name" value="vpa0580 domain like"/>
    <property type="match status" value="1"/>
</dbReference>
<dbReference type="Proteomes" id="UP000321764">
    <property type="component" value="Unassembled WGS sequence"/>
</dbReference>
<dbReference type="EMBL" id="VKAD01000001">
    <property type="protein sequence ID" value="TXR54798.1"/>
    <property type="molecule type" value="Genomic_DNA"/>
</dbReference>
<evidence type="ECO:0000313" key="2">
    <source>
        <dbReference type="Proteomes" id="UP000321764"/>
    </source>
</evidence>
<organism evidence="1 2">
    <name type="scientific">Reinekea thalattae</name>
    <dbReference type="NCBI Taxonomy" id="2593301"/>
    <lineage>
        <taxon>Bacteria</taxon>
        <taxon>Pseudomonadati</taxon>
        <taxon>Pseudomonadota</taxon>
        <taxon>Gammaproteobacteria</taxon>
        <taxon>Oceanospirillales</taxon>
        <taxon>Saccharospirillaceae</taxon>
        <taxon>Reinekea</taxon>
    </lineage>
</organism>
<accession>A0A5C8ZCC9</accession>
<dbReference type="AlphaFoldDB" id="A0A5C8ZCC9"/>
<sequence>MTLNELLEAVYANRSDLKFDQVLACIDAEFEFTPCAFANGNLNNSAEQNQGSCKVLSFAFKAGLNESQALLLFAEHYQSVLADPEGDAHQNIRQFMNTGWKGVSFEKVALQKK</sequence>
<reference evidence="1 2" key="1">
    <citation type="submission" date="2019-07" db="EMBL/GenBank/DDBJ databases">
        <title>Reinekea sp. strain SSH23 genome sequencing and assembly.</title>
        <authorList>
            <person name="Kim I."/>
        </authorList>
    </citation>
    <scope>NUCLEOTIDE SEQUENCE [LARGE SCALE GENOMIC DNA]</scope>
    <source>
        <strain evidence="1 2">SSH23</strain>
    </source>
</reference>
<dbReference type="InterPro" id="IPR014984">
    <property type="entry name" value="HopJ"/>
</dbReference>
<protein>
    <submittedName>
        <fullName evidence="1">HopJ type III effector protein</fullName>
    </submittedName>
</protein>
<proteinExistence type="predicted"/>
<gene>
    <name evidence="1" type="ORF">FME95_09765</name>
</gene>
<name>A0A5C8ZCC9_9GAMM</name>
<dbReference type="RefSeq" id="WP_147714197.1">
    <property type="nucleotide sequence ID" value="NZ_VKAD01000001.1"/>
</dbReference>
<keyword evidence="2" id="KW-1185">Reference proteome</keyword>
<dbReference type="InterPro" id="IPR038604">
    <property type="entry name" value="HopJ_sf"/>
</dbReference>
<comment type="caution">
    <text evidence="1">The sequence shown here is derived from an EMBL/GenBank/DDBJ whole genome shotgun (WGS) entry which is preliminary data.</text>
</comment>
<evidence type="ECO:0000313" key="1">
    <source>
        <dbReference type="EMBL" id="TXR54798.1"/>
    </source>
</evidence>
<dbReference type="OrthoDB" id="9790826at2"/>
<dbReference type="Pfam" id="PF08888">
    <property type="entry name" value="HopJ"/>
    <property type="match status" value="1"/>
</dbReference>